<comment type="caution">
    <text evidence="2">The sequence shown here is derived from an EMBL/GenBank/DDBJ whole genome shotgun (WGS) entry which is preliminary data.</text>
</comment>
<dbReference type="Proteomes" id="UP001516400">
    <property type="component" value="Unassembled WGS sequence"/>
</dbReference>
<dbReference type="EMBL" id="JABFTP020000144">
    <property type="protein sequence ID" value="KAL3281469.1"/>
    <property type="molecule type" value="Genomic_DNA"/>
</dbReference>
<proteinExistence type="predicted"/>
<evidence type="ECO:0000313" key="3">
    <source>
        <dbReference type="Proteomes" id="UP001516400"/>
    </source>
</evidence>
<feature type="region of interest" description="Disordered" evidence="1">
    <location>
        <begin position="1"/>
        <end position="23"/>
    </location>
</feature>
<evidence type="ECO:0000313" key="2">
    <source>
        <dbReference type="EMBL" id="KAL3281469.1"/>
    </source>
</evidence>
<keyword evidence="3" id="KW-1185">Reference proteome</keyword>
<sequence>MSNQDLICLSSDEDEPQKKKSKISPTFIGKLCQPTKLMEDEKKNVKTSIICLDSDEETDSENITDEETDSEDIIIVNNKENIETNGTTLSIEKDSTEGKPELMESTPAPSHSETKNEENQGIEENISTKILEDTEKESIDMSTSQNEVDIVHNDIDVLLSSSESLPTEAKKFLTTCRCVLQDNPNSKIIFKKFPSLIKLFEDLKDEIPESVYLRNFLMEQTKIAKESVNCCIVSFKDVYENLKMSVKSERIELSKSIGNIYES</sequence>
<gene>
    <name evidence="2" type="ORF">HHI36_004678</name>
</gene>
<name>A0ABD2NSJ6_9CUCU</name>
<accession>A0ABD2NSJ6</accession>
<dbReference type="AlphaFoldDB" id="A0ABD2NSJ6"/>
<evidence type="ECO:0000256" key="1">
    <source>
        <dbReference type="SAM" id="MobiDB-lite"/>
    </source>
</evidence>
<protein>
    <submittedName>
        <fullName evidence="2">Uncharacterized protein</fullName>
    </submittedName>
</protein>
<feature type="region of interest" description="Disordered" evidence="1">
    <location>
        <begin position="85"/>
        <end position="129"/>
    </location>
</feature>
<organism evidence="2 3">
    <name type="scientific">Cryptolaemus montrouzieri</name>
    <dbReference type="NCBI Taxonomy" id="559131"/>
    <lineage>
        <taxon>Eukaryota</taxon>
        <taxon>Metazoa</taxon>
        <taxon>Ecdysozoa</taxon>
        <taxon>Arthropoda</taxon>
        <taxon>Hexapoda</taxon>
        <taxon>Insecta</taxon>
        <taxon>Pterygota</taxon>
        <taxon>Neoptera</taxon>
        <taxon>Endopterygota</taxon>
        <taxon>Coleoptera</taxon>
        <taxon>Polyphaga</taxon>
        <taxon>Cucujiformia</taxon>
        <taxon>Coccinelloidea</taxon>
        <taxon>Coccinellidae</taxon>
        <taxon>Scymninae</taxon>
        <taxon>Scymnini</taxon>
        <taxon>Cryptolaemus</taxon>
    </lineage>
</organism>
<feature type="compositionally biased region" description="Basic and acidic residues" evidence="1">
    <location>
        <begin position="91"/>
        <end position="102"/>
    </location>
</feature>
<reference evidence="2 3" key="1">
    <citation type="journal article" date="2021" name="BMC Biol.">
        <title>Horizontally acquired antibacterial genes associated with adaptive radiation of ladybird beetles.</title>
        <authorList>
            <person name="Li H.S."/>
            <person name="Tang X.F."/>
            <person name="Huang Y.H."/>
            <person name="Xu Z.Y."/>
            <person name="Chen M.L."/>
            <person name="Du X.Y."/>
            <person name="Qiu B.Y."/>
            <person name="Chen P.T."/>
            <person name="Zhang W."/>
            <person name="Slipinski A."/>
            <person name="Escalona H.E."/>
            <person name="Waterhouse R.M."/>
            <person name="Zwick A."/>
            <person name="Pang H."/>
        </authorList>
    </citation>
    <scope>NUCLEOTIDE SEQUENCE [LARGE SCALE GENOMIC DNA]</scope>
    <source>
        <strain evidence="2">SYSU2018</strain>
    </source>
</reference>